<dbReference type="STRING" id="1210063.GCA_001612665_05108"/>
<name>A0A4R1FHU2_9NOCA</name>
<evidence type="ECO:0000313" key="2">
    <source>
        <dbReference type="Proteomes" id="UP000294856"/>
    </source>
</evidence>
<accession>A0A4R1FHU2</accession>
<keyword evidence="2" id="KW-1185">Reference proteome</keyword>
<dbReference type="RefSeq" id="WP_067456310.1">
    <property type="nucleotide sequence ID" value="NZ_SMFR01000005.1"/>
</dbReference>
<dbReference type="EMBL" id="SMFR01000005">
    <property type="protein sequence ID" value="TCJ93590.1"/>
    <property type="molecule type" value="Genomic_DNA"/>
</dbReference>
<reference evidence="1 2" key="1">
    <citation type="submission" date="2019-03" db="EMBL/GenBank/DDBJ databases">
        <title>Genomic Encyclopedia of Type Strains, Phase IV (KMG-IV): sequencing the most valuable type-strain genomes for metagenomic binning, comparative biology and taxonomic classification.</title>
        <authorList>
            <person name="Goeker M."/>
        </authorList>
    </citation>
    <scope>NUCLEOTIDE SEQUENCE [LARGE SCALE GENOMIC DNA]</scope>
    <source>
        <strain evidence="1 2">DSM 44684</strain>
    </source>
</reference>
<gene>
    <name evidence="1" type="ORF">DFR71_5440</name>
</gene>
<proteinExistence type="predicted"/>
<dbReference type="Proteomes" id="UP000294856">
    <property type="component" value="Unassembled WGS sequence"/>
</dbReference>
<dbReference type="OrthoDB" id="5969911at2"/>
<comment type="caution">
    <text evidence="1">The sequence shown here is derived from an EMBL/GenBank/DDBJ whole genome shotgun (WGS) entry which is preliminary data.</text>
</comment>
<dbReference type="AlphaFoldDB" id="A0A4R1FHU2"/>
<protein>
    <recommendedName>
        <fullName evidence="3">Alpha/beta hydrolase family protein</fullName>
    </recommendedName>
</protein>
<organism evidence="1 2">
    <name type="scientific">Nocardia alba</name>
    <dbReference type="NCBI Taxonomy" id="225051"/>
    <lineage>
        <taxon>Bacteria</taxon>
        <taxon>Bacillati</taxon>
        <taxon>Actinomycetota</taxon>
        <taxon>Actinomycetes</taxon>
        <taxon>Mycobacteriales</taxon>
        <taxon>Nocardiaceae</taxon>
        <taxon>Nocardia</taxon>
    </lineage>
</organism>
<evidence type="ECO:0000313" key="1">
    <source>
        <dbReference type="EMBL" id="TCJ93590.1"/>
    </source>
</evidence>
<evidence type="ECO:0008006" key="3">
    <source>
        <dbReference type="Google" id="ProtNLM"/>
    </source>
</evidence>
<sequence>MRPAIPQLDTWDLEGLHRAAQAARTNADLLSCAVDDCSRAVSAAGGWYGQTRDAASRRIDEEVDHGYEVRTVLLRVADDAEDAYQGLKHAKTYVLEQKNLAVAQGFMVASDGRVTHADPEREGAAGVFQLNLLSGLDELERLDNLFGAKLRESVGDLGAMREGQPDITLADGSMRDPDAVAIQLASMSPDERASLLAGLSPDARRQLVIAAPEKLGNLNGVPFVMRIEANEINVRNALTSAKAAPNPDRSRIAQLEAMLAPIPNPDGAGTLDTTAAATATPQLGMVDRKFVMFSTEGNGRMIEMVGEMKAGVPGVGVYVPGTGTNLNGSGSNQVAAWNLADRTGGPILLYMEGDFPQSLTSLSDGAPSPRFAADMAPRLVDFGREIDREVGASAPGTPVSYVGHSYGGSIVGSAEQLGLRADRILHASSAGTGVFDTGWNNPDPNVERYSMTAPGDLIGVVQSYPEAGLRIPGGVAIPGNPHASEILGGDPDEVPGVTRLDTGFYGTDIDGHRSGEVVFGTDGHGKYWDDPNSTAFRNIAGVIAGSQATAYVERGIETRYVDIGLGDNGNGAKEGFDAAKAAAAEQAAAALGIEIDAYGDPRITDNPGPGRMIDVG</sequence>